<dbReference type="RefSeq" id="WP_189261176.1">
    <property type="nucleotide sequence ID" value="NZ_BMML01000002.1"/>
</dbReference>
<evidence type="ECO:0000313" key="3">
    <source>
        <dbReference type="Proteomes" id="UP000653411"/>
    </source>
</evidence>
<reference evidence="2" key="2">
    <citation type="submission" date="2020-09" db="EMBL/GenBank/DDBJ databases">
        <authorList>
            <person name="Sun Q."/>
            <person name="Zhou Y."/>
        </authorList>
    </citation>
    <scope>NUCLEOTIDE SEQUENCE</scope>
    <source>
        <strain evidence="2">CGMCC 4.7110</strain>
    </source>
</reference>
<name>A0A917X946_9ACTN</name>
<dbReference type="AlphaFoldDB" id="A0A917X946"/>
<protein>
    <submittedName>
        <fullName evidence="2">Uncharacterized protein</fullName>
    </submittedName>
</protein>
<organism evidence="2 3">
    <name type="scientific">Streptomyces fuscichromogenes</name>
    <dbReference type="NCBI Taxonomy" id="1324013"/>
    <lineage>
        <taxon>Bacteria</taxon>
        <taxon>Bacillati</taxon>
        <taxon>Actinomycetota</taxon>
        <taxon>Actinomycetes</taxon>
        <taxon>Kitasatosporales</taxon>
        <taxon>Streptomycetaceae</taxon>
        <taxon>Streptomyces</taxon>
    </lineage>
</organism>
<proteinExistence type="predicted"/>
<accession>A0A917X946</accession>
<gene>
    <name evidence="2" type="ORF">GCM10011578_008330</name>
</gene>
<evidence type="ECO:0000313" key="2">
    <source>
        <dbReference type="EMBL" id="GGM90773.1"/>
    </source>
</evidence>
<reference evidence="2" key="1">
    <citation type="journal article" date="2014" name="Int. J. Syst. Evol. Microbiol.">
        <title>Complete genome sequence of Corynebacterium casei LMG S-19264T (=DSM 44701T), isolated from a smear-ripened cheese.</title>
        <authorList>
            <consortium name="US DOE Joint Genome Institute (JGI-PGF)"/>
            <person name="Walter F."/>
            <person name="Albersmeier A."/>
            <person name="Kalinowski J."/>
            <person name="Ruckert C."/>
        </authorList>
    </citation>
    <scope>NUCLEOTIDE SEQUENCE</scope>
    <source>
        <strain evidence="2">CGMCC 4.7110</strain>
    </source>
</reference>
<feature type="chain" id="PRO_5037311740" evidence="1">
    <location>
        <begin position="34"/>
        <end position="164"/>
    </location>
</feature>
<evidence type="ECO:0000256" key="1">
    <source>
        <dbReference type="SAM" id="SignalP"/>
    </source>
</evidence>
<comment type="caution">
    <text evidence="2">The sequence shown here is derived from an EMBL/GenBank/DDBJ whole genome shotgun (WGS) entry which is preliminary data.</text>
</comment>
<keyword evidence="1" id="KW-0732">Signal</keyword>
<dbReference type="Proteomes" id="UP000653411">
    <property type="component" value="Unassembled WGS sequence"/>
</dbReference>
<sequence>MRRSKRKLRAAVIATASAALLAGTVALAPGASAVTPTWASTSYDCGTLGSSPADLIATQNGTYATITVELPSLTVPLPVQAFSVPATLVLYDINTGASTTFTGDVNPYMAVGDPLDLGWLQGTVTPGSTLDTIGGGLSRLTFVLYGITFNCHATSFLFPGPYQF</sequence>
<keyword evidence="3" id="KW-1185">Reference proteome</keyword>
<dbReference type="EMBL" id="BMML01000002">
    <property type="protein sequence ID" value="GGM90773.1"/>
    <property type="molecule type" value="Genomic_DNA"/>
</dbReference>
<feature type="signal peptide" evidence="1">
    <location>
        <begin position="1"/>
        <end position="33"/>
    </location>
</feature>